<dbReference type="InterPro" id="IPR009057">
    <property type="entry name" value="Homeodomain-like_sf"/>
</dbReference>
<evidence type="ECO:0000256" key="2">
    <source>
        <dbReference type="ARBA" id="ARBA00023015"/>
    </source>
</evidence>
<sequence>MEMKQQELGESETAPPAGEEKKKKQQQQQEKKKKLTSYQVESLERSFQEDIKLEPERKMKLSEELGLEPRQIAIWFQNRRARWKVKQLKQENQKLQDEVMNLKAVVRDQASRSTTQISAAAAGYAEICGCGEETAESTSRMIHIQQHNNNIADQGKYCYTNVQEQQDYYNTVPMLPYCAGFPNYYP</sequence>
<keyword evidence="4 8" id="KW-0371">Homeobox</keyword>
<dbReference type="EMBL" id="JAYWIO010000006">
    <property type="protein sequence ID" value="KAK7258236.1"/>
    <property type="molecule type" value="Genomic_DNA"/>
</dbReference>
<dbReference type="GO" id="GO:0045893">
    <property type="term" value="P:positive regulation of DNA-templated transcription"/>
    <property type="evidence" value="ECO:0007669"/>
    <property type="project" value="TreeGrafter"/>
</dbReference>
<protein>
    <recommendedName>
        <fullName evidence="10">Homeobox-leucine zipper protein</fullName>
    </recommendedName>
    <alternativeName>
        <fullName evidence="10">HD-ZIP protein</fullName>
    </alternativeName>
    <alternativeName>
        <fullName evidence="10">Homeodomain transcription factor</fullName>
    </alternativeName>
</protein>
<comment type="subcellular location">
    <subcellularLocation>
        <location evidence="1 8 9">Nucleus</location>
    </subcellularLocation>
</comment>
<dbReference type="SUPFAM" id="SSF46689">
    <property type="entry name" value="Homeodomain-like"/>
    <property type="match status" value="1"/>
</dbReference>
<dbReference type="InterPro" id="IPR001356">
    <property type="entry name" value="HD"/>
</dbReference>
<proteinExistence type="inferred from homology"/>
<dbReference type="GO" id="GO:0005634">
    <property type="term" value="C:nucleus"/>
    <property type="evidence" value="ECO:0007669"/>
    <property type="project" value="UniProtKB-SubCell"/>
</dbReference>
<feature type="coiled-coil region" evidence="11">
    <location>
        <begin position="78"/>
        <end position="112"/>
    </location>
</feature>
<evidence type="ECO:0000256" key="12">
    <source>
        <dbReference type="SAM" id="MobiDB-lite"/>
    </source>
</evidence>
<evidence type="ECO:0000256" key="8">
    <source>
        <dbReference type="PROSITE-ProRule" id="PRU00108"/>
    </source>
</evidence>
<dbReference type="Gene3D" id="1.10.10.60">
    <property type="entry name" value="Homeodomain-like"/>
    <property type="match status" value="1"/>
</dbReference>
<evidence type="ECO:0000256" key="11">
    <source>
        <dbReference type="SAM" id="Coils"/>
    </source>
</evidence>
<comment type="similarity">
    <text evidence="7 10">Belongs to the HD-ZIP homeobox family. Class I subfamily.</text>
</comment>
<feature type="domain" description="Homeobox" evidence="13">
    <location>
        <begin position="26"/>
        <end position="86"/>
    </location>
</feature>
<evidence type="ECO:0000256" key="3">
    <source>
        <dbReference type="ARBA" id="ARBA00023125"/>
    </source>
</evidence>
<dbReference type="PANTHER" id="PTHR24326:SF591">
    <property type="entry name" value="HOMEOBOX-LEUCINE ZIPPER PROTEIN ATHB-51-RELATED"/>
    <property type="match status" value="1"/>
</dbReference>
<evidence type="ECO:0000259" key="13">
    <source>
        <dbReference type="PROSITE" id="PS50071"/>
    </source>
</evidence>
<dbReference type="AlphaFoldDB" id="A0AAN9I2M6"/>
<evidence type="ECO:0000256" key="5">
    <source>
        <dbReference type="ARBA" id="ARBA00023163"/>
    </source>
</evidence>
<keyword evidence="11" id="KW-0175">Coiled coil</keyword>
<dbReference type="GO" id="GO:0000981">
    <property type="term" value="F:DNA-binding transcription factor activity, RNA polymerase II-specific"/>
    <property type="evidence" value="ECO:0007669"/>
    <property type="project" value="UniProtKB-UniRule"/>
</dbReference>
<evidence type="ECO:0000256" key="7">
    <source>
        <dbReference type="ARBA" id="ARBA00025748"/>
    </source>
</evidence>
<accession>A0AAN9I2M6</accession>
<evidence type="ECO:0000256" key="9">
    <source>
        <dbReference type="RuleBase" id="RU000682"/>
    </source>
</evidence>
<keyword evidence="15" id="KW-1185">Reference proteome</keyword>
<dbReference type="Proteomes" id="UP001372338">
    <property type="component" value="Unassembled WGS sequence"/>
</dbReference>
<evidence type="ECO:0000256" key="10">
    <source>
        <dbReference type="RuleBase" id="RU369038"/>
    </source>
</evidence>
<comment type="function">
    <text evidence="10">Transcription factor.</text>
</comment>
<evidence type="ECO:0000256" key="4">
    <source>
        <dbReference type="ARBA" id="ARBA00023155"/>
    </source>
</evidence>
<keyword evidence="6 8" id="KW-0539">Nucleus</keyword>
<keyword evidence="5 10" id="KW-0804">Transcription</keyword>
<dbReference type="PROSITE" id="PS00027">
    <property type="entry name" value="HOMEOBOX_1"/>
    <property type="match status" value="1"/>
</dbReference>
<evidence type="ECO:0000256" key="6">
    <source>
        <dbReference type="ARBA" id="ARBA00023242"/>
    </source>
</evidence>
<keyword evidence="3 8" id="KW-0238">DNA-binding</keyword>
<feature type="DNA-binding region" description="Homeobox" evidence="8">
    <location>
        <begin position="28"/>
        <end position="87"/>
    </location>
</feature>
<reference evidence="14 15" key="1">
    <citation type="submission" date="2024-01" db="EMBL/GenBank/DDBJ databases">
        <title>The genomes of 5 underutilized Papilionoideae crops provide insights into root nodulation and disease resistanc.</title>
        <authorList>
            <person name="Yuan L."/>
        </authorList>
    </citation>
    <scope>NUCLEOTIDE SEQUENCE [LARGE SCALE GENOMIC DNA]</scope>
    <source>
        <strain evidence="14">ZHUSHIDOU_FW_LH</strain>
        <tissue evidence="14">Leaf</tissue>
    </source>
</reference>
<gene>
    <name evidence="14" type="ORF">RIF29_32796</name>
</gene>
<dbReference type="PANTHER" id="PTHR24326">
    <property type="entry name" value="HOMEOBOX-LEUCINE ZIPPER PROTEIN"/>
    <property type="match status" value="1"/>
</dbReference>
<dbReference type="InterPro" id="IPR017970">
    <property type="entry name" value="Homeobox_CS"/>
</dbReference>
<dbReference type="SMART" id="SM00389">
    <property type="entry name" value="HOX"/>
    <property type="match status" value="1"/>
</dbReference>
<dbReference type="PROSITE" id="PS50071">
    <property type="entry name" value="HOMEOBOX_2"/>
    <property type="match status" value="1"/>
</dbReference>
<name>A0AAN9I2M6_CROPI</name>
<dbReference type="PRINTS" id="PR00031">
    <property type="entry name" value="HTHREPRESSR"/>
</dbReference>
<evidence type="ECO:0000256" key="1">
    <source>
        <dbReference type="ARBA" id="ARBA00004123"/>
    </source>
</evidence>
<keyword evidence="2 10" id="KW-0805">Transcription regulation</keyword>
<dbReference type="CDD" id="cd00086">
    <property type="entry name" value="homeodomain"/>
    <property type="match status" value="1"/>
</dbReference>
<comment type="caution">
    <text evidence="14">The sequence shown here is derived from an EMBL/GenBank/DDBJ whole genome shotgun (WGS) entry which is preliminary data.</text>
</comment>
<feature type="region of interest" description="Disordered" evidence="12">
    <location>
        <begin position="1"/>
        <end position="39"/>
    </location>
</feature>
<evidence type="ECO:0000313" key="15">
    <source>
        <dbReference type="Proteomes" id="UP001372338"/>
    </source>
</evidence>
<dbReference type="InterPro" id="IPR045224">
    <property type="entry name" value="HDZip_class_I_plant"/>
</dbReference>
<evidence type="ECO:0000313" key="14">
    <source>
        <dbReference type="EMBL" id="KAK7258236.1"/>
    </source>
</evidence>
<dbReference type="InterPro" id="IPR000047">
    <property type="entry name" value="HTH_motif"/>
</dbReference>
<dbReference type="Pfam" id="PF00046">
    <property type="entry name" value="Homeodomain"/>
    <property type="match status" value="1"/>
</dbReference>
<organism evidence="14 15">
    <name type="scientific">Crotalaria pallida</name>
    <name type="common">Smooth rattlebox</name>
    <name type="synonym">Crotalaria striata</name>
    <dbReference type="NCBI Taxonomy" id="3830"/>
    <lineage>
        <taxon>Eukaryota</taxon>
        <taxon>Viridiplantae</taxon>
        <taxon>Streptophyta</taxon>
        <taxon>Embryophyta</taxon>
        <taxon>Tracheophyta</taxon>
        <taxon>Spermatophyta</taxon>
        <taxon>Magnoliopsida</taxon>
        <taxon>eudicotyledons</taxon>
        <taxon>Gunneridae</taxon>
        <taxon>Pentapetalae</taxon>
        <taxon>rosids</taxon>
        <taxon>fabids</taxon>
        <taxon>Fabales</taxon>
        <taxon>Fabaceae</taxon>
        <taxon>Papilionoideae</taxon>
        <taxon>50 kb inversion clade</taxon>
        <taxon>genistoids sensu lato</taxon>
        <taxon>core genistoids</taxon>
        <taxon>Crotalarieae</taxon>
        <taxon>Crotalaria</taxon>
    </lineage>
</organism>
<dbReference type="GO" id="GO:0043565">
    <property type="term" value="F:sequence-specific DNA binding"/>
    <property type="evidence" value="ECO:0007669"/>
    <property type="project" value="TreeGrafter"/>
</dbReference>